<name>A0A7J7EML8_DICBM</name>
<evidence type="ECO:0000259" key="4">
    <source>
        <dbReference type="Pfam" id="PF00047"/>
    </source>
</evidence>
<dbReference type="EMBL" id="JACDTQ010002604">
    <property type="protein sequence ID" value="KAF5916978.1"/>
    <property type="molecule type" value="Genomic_DNA"/>
</dbReference>
<evidence type="ECO:0000313" key="5">
    <source>
        <dbReference type="EMBL" id="KAF5916978.1"/>
    </source>
</evidence>
<keyword evidence="6" id="KW-1185">Reference proteome</keyword>
<keyword evidence="1" id="KW-0732">Signal</keyword>
<dbReference type="PANTHER" id="PTHR11738:SF88">
    <property type="entry name" value="IG-LIKE DOMAIN-CONTAINING PROTEIN"/>
    <property type="match status" value="1"/>
</dbReference>
<dbReference type="Gene3D" id="2.60.40.10">
    <property type="entry name" value="Immunoglobulins"/>
    <property type="match status" value="1"/>
</dbReference>
<proteinExistence type="predicted"/>
<dbReference type="Proteomes" id="UP000551758">
    <property type="component" value="Unassembled WGS sequence"/>
</dbReference>
<dbReference type="SUPFAM" id="SSF48726">
    <property type="entry name" value="Immunoglobulin"/>
    <property type="match status" value="1"/>
</dbReference>
<dbReference type="GO" id="GO:0019221">
    <property type="term" value="P:cytokine-mediated signaling pathway"/>
    <property type="evidence" value="ECO:0007669"/>
    <property type="project" value="TreeGrafter"/>
</dbReference>
<dbReference type="GO" id="GO:0005886">
    <property type="term" value="C:plasma membrane"/>
    <property type="evidence" value="ECO:0007669"/>
    <property type="project" value="TreeGrafter"/>
</dbReference>
<protein>
    <recommendedName>
        <fullName evidence="4">Immunoglobulin-like beta-sandwich domain-containing protein</fullName>
    </recommendedName>
</protein>
<dbReference type="InterPro" id="IPR013783">
    <property type="entry name" value="Ig-like_fold"/>
</dbReference>
<dbReference type="InterPro" id="IPR036179">
    <property type="entry name" value="Ig-like_dom_sf"/>
</dbReference>
<evidence type="ECO:0000256" key="2">
    <source>
        <dbReference type="ARBA" id="ARBA00023157"/>
    </source>
</evidence>
<dbReference type="InterPro" id="IPR013151">
    <property type="entry name" value="Immunoglobulin_dom"/>
</dbReference>
<dbReference type="InterPro" id="IPR050412">
    <property type="entry name" value="Ig-like_Receptors_ImmuneReg"/>
</dbReference>
<accession>A0A7J7EML8</accession>
<dbReference type="Pfam" id="PF00047">
    <property type="entry name" value="ig"/>
    <property type="match status" value="1"/>
</dbReference>
<dbReference type="PANTHER" id="PTHR11738">
    <property type="entry name" value="MHC CLASS I NK CELL RECEPTOR"/>
    <property type="match status" value="1"/>
</dbReference>
<keyword evidence="3" id="KW-0393">Immunoglobulin domain</keyword>
<dbReference type="FunFam" id="2.60.40.10:FF:000049">
    <property type="entry name" value="Leukocyte immunoglobulin-like receptor subfamily B member 1"/>
    <property type="match status" value="1"/>
</dbReference>
<gene>
    <name evidence="5" type="ORF">HPG69_013900</name>
</gene>
<evidence type="ECO:0000256" key="1">
    <source>
        <dbReference type="ARBA" id="ARBA00022729"/>
    </source>
</evidence>
<dbReference type="GO" id="GO:0002764">
    <property type="term" value="P:immune response-regulating signaling pathway"/>
    <property type="evidence" value="ECO:0007669"/>
    <property type="project" value="TreeGrafter"/>
</dbReference>
<dbReference type="AlphaFoldDB" id="A0A7J7EML8"/>
<sequence>MGASTDAMVDTTSAMHGADTCSSQHFHLQDAVSPFQANFIISPVTSDHEGTYRCYSSDSTSPYILSLPIDPLELPVSGKGPQACLLPL</sequence>
<evidence type="ECO:0000256" key="3">
    <source>
        <dbReference type="ARBA" id="ARBA00023319"/>
    </source>
</evidence>
<organism evidence="5 6">
    <name type="scientific">Diceros bicornis minor</name>
    <name type="common">South-central black rhinoceros</name>
    <dbReference type="NCBI Taxonomy" id="77932"/>
    <lineage>
        <taxon>Eukaryota</taxon>
        <taxon>Metazoa</taxon>
        <taxon>Chordata</taxon>
        <taxon>Craniata</taxon>
        <taxon>Vertebrata</taxon>
        <taxon>Euteleostomi</taxon>
        <taxon>Mammalia</taxon>
        <taxon>Eutheria</taxon>
        <taxon>Laurasiatheria</taxon>
        <taxon>Perissodactyla</taxon>
        <taxon>Rhinocerotidae</taxon>
        <taxon>Diceros</taxon>
    </lineage>
</organism>
<dbReference type="GO" id="GO:0032396">
    <property type="term" value="F:inhibitory MHC class I receptor activity"/>
    <property type="evidence" value="ECO:0007669"/>
    <property type="project" value="TreeGrafter"/>
</dbReference>
<keyword evidence="2" id="KW-1015">Disulfide bond</keyword>
<evidence type="ECO:0000313" key="6">
    <source>
        <dbReference type="Proteomes" id="UP000551758"/>
    </source>
</evidence>
<comment type="caution">
    <text evidence="5">The sequence shown here is derived from an EMBL/GenBank/DDBJ whole genome shotgun (WGS) entry which is preliminary data.</text>
</comment>
<reference evidence="5 6" key="1">
    <citation type="journal article" date="2020" name="Mol. Biol. Evol.">
        <title>Interspecific Gene Flow and the Evolution of Specialization in Black and White Rhinoceros.</title>
        <authorList>
            <person name="Moodley Y."/>
            <person name="Westbury M.V."/>
            <person name="Russo I.M."/>
            <person name="Gopalakrishnan S."/>
            <person name="Rakotoarivelo A."/>
            <person name="Olsen R.A."/>
            <person name="Prost S."/>
            <person name="Tunstall T."/>
            <person name="Ryder O.A."/>
            <person name="Dalen L."/>
            <person name="Bruford M.W."/>
        </authorList>
    </citation>
    <scope>NUCLEOTIDE SEQUENCE [LARGE SCALE GENOMIC DNA]</scope>
    <source>
        <strain evidence="5">SBR-YM</strain>
        <tissue evidence="5">Skin</tissue>
    </source>
</reference>
<feature type="domain" description="Immunoglobulin-like beta-sandwich" evidence="4">
    <location>
        <begin position="27"/>
        <end position="65"/>
    </location>
</feature>